<feature type="signal peptide" evidence="2">
    <location>
        <begin position="1"/>
        <end position="21"/>
    </location>
</feature>
<keyword evidence="1" id="KW-0472">Membrane</keyword>
<dbReference type="AlphaFoldDB" id="A0A183BPF8"/>
<keyword evidence="2" id="KW-0732">Signal</keyword>
<evidence type="ECO:0000313" key="3">
    <source>
        <dbReference type="Proteomes" id="UP000050741"/>
    </source>
</evidence>
<name>A0A183BPF8_GLOPA</name>
<feature type="chain" id="PRO_5008146475" evidence="2">
    <location>
        <begin position="22"/>
        <end position="250"/>
    </location>
</feature>
<feature type="transmembrane region" description="Helical" evidence="1">
    <location>
        <begin position="233"/>
        <end position="249"/>
    </location>
</feature>
<keyword evidence="1" id="KW-1133">Transmembrane helix</keyword>
<proteinExistence type="predicted"/>
<protein>
    <submittedName>
        <fullName evidence="4">Secreted protein</fullName>
    </submittedName>
</protein>
<accession>A0A183BPF8</accession>
<reference evidence="4" key="2">
    <citation type="submission" date="2016-06" db="UniProtKB">
        <authorList>
            <consortium name="WormBaseParasite"/>
        </authorList>
    </citation>
    <scope>IDENTIFICATION</scope>
</reference>
<organism evidence="3 4">
    <name type="scientific">Globodera pallida</name>
    <name type="common">Potato cyst nematode worm</name>
    <name type="synonym">Heterodera pallida</name>
    <dbReference type="NCBI Taxonomy" id="36090"/>
    <lineage>
        <taxon>Eukaryota</taxon>
        <taxon>Metazoa</taxon>
        <taxon>Ecdysozoa</taxon>
        <taxon>Nematoda</taxon>
        <taxon>Chromadorea</taxon>
        <taxon>Rhabditida</taxon>
        <taxon>Tylenchina</taxon>
        <taxon>Tylenchomorpha</taxon>
        <taxon>Tylenchoidea</taxon>
        <taxon>Heteroderidae</taxon>
        <taxon>Heteroderinae</taxon>
        <taxon>Globodera</taxon>
    </lineage>
</organism>
<sequence length="250" mass="27003">MVLLTPAVFFALALLMLSSHGVDVASKTVPMPKTPTESDDELGTALAAGCEQIRGIKKDAQFEKAGPFIGQLGQVVAEACAEQNANKGFEQREARLIQMLATNGPLILAQIKMEENGKKKAKKLAEFDAYLNNELPQGPLKNALTELLGAKQHLMPSDLLALLLNKMNTFGQNSEGIGGGGKTAAETSHAEQVVSRRPQTAVAAIHHRRTRRALTLLIAAFACAMTGFKSNNMAMTAIAFVLIFWWWLFG</sequence>
<evidence type="ECO:0000256" key="2">
    <source>
        <dbReference type="SAM" id="SignalP"/>
    </source>
</evidence>
<evidence type="ECO:0000256" key="1">
    <source>
        <dbReference type="SAM" id="Phobius"/>
    </source>
</evidence>
<keyword evidence="1" id="KW-0812">Transmembrane</keyword>
<dbReference type="Proteomes" id="UP000050741">
    <property type="component" value="Unassembled WGS sequence"/>
</dbReference>
<evidence type="ECO:0000313" key="4">
    <source>
        <dbReference type="WBParaSite" id="GPLIN_000249400"/>
    </source>
</evidence>
<keyword evidence="3" id="KW-1185">Reference proteome</keyword>
<dbReference type="WBParaSite" id="GPLIN_000249400">
    <property type="protein sequence ID" value="GPLIN_000249400"/>
    <property type="gene ID" value="GPLIN_000249400"/>
</dbReference>
<reference evidence="3" key="1">
    <citation type="submission" date="2014-05" db="EMBL/GenBank/DDBJ databases">
        <title>The genome and life-stage specific transcriptomes of Globodera pallida elucidate key aspects of plant parasitism by a cyst nematode.</title>
        <authorList>
            <person name="Cotton J.A."/>
            <person name="Lilley C.J."/>
            <person name="Jones L.M."/>
            <person name="Kikuchi T."/>
            <person name="Reid A.J."/>
            <person name="Thorpe P."/>
            <person name="Tsai I.J."/>
            <person name="Beasley H."/>
            <person name="Blok V."/>
            <person name="Cock P.J.A."/>
            <person name="Van den Akker S.E."/>
            <person name="Holroyd N."/>
            <person name="Hunt M."/>
            <person name="Mantelin S."/>
            <person name="Naghra H."/>
            <person name="Pain A."/>
            <person name="Palomares-Rius J.E."/>
            <person name="Zarowiecki M."/>
            <person name="Berriman M."/>
            <person name="Jones J.T."/>
            <person name="Urwin P.E."/>
        </authorList>
    </citation>
    <scope>NUCLEOTIDE SEQUENCE [LARGE SCALE GENOMIC DNA]</scope>
    <source>
        <strain evidence="3">Lindley</strain>
    </source>
</reference>